<sequence>MTAAIDALRAVDANPVVQQVSHALNRVKRATKPYTPFMTRALLVLAFVEDAIHTLVEYKSQLHFFERELWIPRYVALMLILTSTSATLVGSVMVFFNKLEKNGAKLLLFATVYQQLIYGRHSPITSGNLGFLIRNLCLCGTLLLVMSAQRVRDGLPALPGLPEMRDKHAQRHNVALLTRILMALLSVEMFDVIGWGWSFIMCPIALAVVVGYKTDMMGALLMSFYVLATVSSKQFWRIDASAHVYMAFKRDVMRFEFLQTVSILSGLLVLITTGPGALSLDDSMRRSKAW</sequence>
<keyword evidence="5 6" id="KW-0472">Membrane</keyword>
<feature type="transmembrane region" description="Helical" evidence="6">
    <location>
        <begin position="193"/>
        <end position="212"/>
    </location>
</feature>
<evidence type="ECO:0000256" key="3">
    <source>
        <dbReference type="ARBA" id="ARBA00022692"/>
    </source>
</evidence>
<dbReference type="InterPro" id="IPR002995">
    <property type="entry name" value="Surf4"/>
</dbReference>
<feature type="transmembrane region" description="Helical" evidence="6">
    <location>
        <begin position="257"/>
        <end position="278"/>
    </location>
</feature>
<keyword evidence="4 6" id="KW-1133">Transmembrane helix</keyword>
<evidence type="ECO:0000256" key="2">
    <source>
        <dbReference type="ARBA" id="ARBA00006945"/>
    </source>
</evidence>
<dbReference type="STRING" id="448386.A0A2V3IDN4"/>
<dbReference type="Proteomes" id="UP000247409">
    <property type="component" value="Unassembled WGS sequence"/>
</dbReference>
<dbReference type="GO" id="GO:0016020">
    <property type="term" value="C:membrane"/>
    <property type="evidence" value="ECO:0007669"/>
    <property type="project" value="UniProtKB-SubCell"/>
</dbReference>
<comment type="caution">
    <text evidence="7">The sequence shown here is derived from an EMBL/GenBank/DDBJ whole genome shotgun (WGS) entry which is preliminary data.</text>
</comment>
<dbReference type="EMBL" id="NBIV01000351">
    <property type="protein sequence ID" value="PXF40161.1"/>
    <property type="molecule type" value="Genomic_DNA"/>
</dbReference>
<dbReference type="AlphaFoldDB" id="A0A2V3IDN4"/>
<keyword evidence="8" id="KW-1185">Reference proteome</keyword>
<evidence type="ECO:0000313" key="7">
    <source>
        <dbReference type="EMBL" id="PXF40161.1"/>
    </source>
</evidence>
<feature type="transmembrane region" description="Helical" evidence="6">
    <location>
        <begin position="219"/>
        <end position="237"/>
    </location>
</feature>
<keyword evidence="3 6" id="KW-0812">Transmembrane</keyword>
<name>A0A2V3IDN4_9FLOR</name>
<accession>A0A2V3IDN4</accession>
<evidence type="ECO:0000313" key="8">
    <source>
        <dbReference type="Proteomes" id="UP000247409"/>
    </source>
</evidence>
<evidence type="ECO:0000256" key="6">
    <source>
        <dbReference type="SAM" id="Phobius"/>
    </source>
</evidence>
<organism evidence="7 8">
    <name type="scientific">Gracilariopsis chorda</name>
    <dbReference type="NCBI Taxonomy" id="448386"/>
    <lineage>
        <taxon>Eukaryota</taxon>
        <taxon>Rhodophyta</taxon>
        <taxon>Florideophyceae</taxon>
        <taxon>Rhodymeniophycidae</taxon>
        <taxon>Gracilariales</taxon>
        <taxon>Gracilariaceae</taxon>
        <taxon>Gracilariopsis</taxon>
    </lineage>
</organism>
<feature type="transmembrane region" description="Helical" evidence="6">
    <location>
        <begin position="76"/>
        <end position="96"/>
    </location>
</feature>
<proteinExistence type="inferred from homology"/>
<evidence type="ECO:0000256" key="4">
    <source>
        <dbReference type="ARBA" id="ARBA00022989"/>
    </source>
</evidence>
<comment type="subcellular location">
    <subcellularLocation>
        <location evidence="1">Membrane</location>
        <topology evidence="1">Multi-pass membrane protein</topology>
    </subcellularLocation>
</comment>
<protein>
    <submittedName>
        <fullName evidence="7">Surfeit locus protein 4-like</fullName>
    </submittedName>
</protein>
<comment type="similarity">
    <text evidence="2">Belongs to the SURF4 family.</text>
</comment>
<dbReference type="OrthoDB" id="7859621at2759"/>
<dbReference type="Pfam" id="PF02077">
    <property type="entry name" value="SURF4"/>
    <property type="match status" value="1"/>
</dbReference>
<reference evidence="7 8" key="1">
    <citation type="journal article" date="2018" name="Mol. Biol. Evol.">
        <title>Analysis of the draft genome of the red seaweed Gracilariopsis chorda provides insights into genome size evolution in Rhodophyta.</title>
        <authorList>
            <person name="Lee J."/>
            <person name="Yang E.C."/>
            <person name="Graf L."/>
            <person name="Yang J.H."/>
            <person name="Qiu H."/>
            <person name="Zel Zion U."/>
            <person name="Chan C.X."/>
            <person name="Stephens T.G."/>
            <person name="Weber A.P.M."/>
            <person name="Boo G.H."/>
            <person name="Boo S.M."/>
            <person name="Kim K.M."/>
            <person name="Shin Y."/>
            <person name="Jung M."/>
            <person name="Lee S.J."/>
            <person name="Yim H.S."/>
            <person name="Lee J.H."/>
            <person name="Bhattacharya D."/>
            <person name="Yoon H.S."/>
        </authorList>
    </citation>
    <scope>NUCLEOTIDE SEQUENCE [LARGE SCALE GENOMIC DNA]</scope>
    <source>
        <strain evidence="7 8">SKKU-2015</strain>
        <tissue evidence="7">Whole body</tissue>
    </source>
</reference>
<evidence type="ECO:0000256" key="1">
    <source>
        <dbReference type="ARBA" id="ARBA00004141"/>
    </source>
</evidence>
<gene>
    <name evidence="7" type="ORF">BWQ96_10129</name>
</gene>
<evidence type="ECO:0000256" key="5">
    <source>
        <dbReference type="ARBA" id="ARBA00023136"/>
    </source>
</evidence>